<keyword evidence="3 7" id="KW-0378">Hydrolase</keyword>
<evidence type="ECO:0000256" key="5">
    <source>
        <dbReference type="SAM" id="SignalP"/>
    </source>
</evidence>
<dbReference type="InterPro" id="IPR016292">
    <property type="entry name" value="Epoxide_hydrolase"/>
</dbReference>
<dbReference type="Pfam" id="PF06441">
    <property type="entry name" value="EHN"/>
    <property type="match status" value="1"/>
</dbReference>
<feature type="active site" description="Proton acceptor" evidence="4">
    <location>
        <position position="357"/>
    </location>
</feature>
<dbReference type="Gene3D" id="3.40.50.1820">
    <property type="entry name" value="alpha/beta hydrolase"/>
    <property type="match status" value="1"/>
</dbReference>
<dbReference type="InterPro" id="IPR029058">
    <property type="entry name" value="AB_hydrolase_fold"/>
</dbReference>
<dbReference type="InterPro" id="IPR010497">
    <property type="entry name" value="Epoxide_hydro_N"/>
</dbReference>
<organism evidence="7 8">
    <name type="scientific">Plectosphaerella plurivora</name>
    <dbReference type="NCBI Taxonomy" id="936078"/>
    <lineage>
        <taxon>Eukaryota</taxon>
        <taxon>Fungi</taxon>
        <taxon>Dikarya</taxon>
        <taxon>Ascomycota</taxon>
        <taxon>Pezizomycotina</taxon>
        <taxon>Sordariomycetes</taxon>
        <taxon>Hypocreomycetidae</taxon>
        <taxon>Glomerellales</taxon>
        <taxon>Plectosphaerellaceae</taxon>
        <taxon>Plectosphaerella</taxon>
    </lineage>
</organism>
<comment type="similarity">
    <text evidence="1">Belongs to the peptidase S33 family.</text>
</comment>
<dbReference type="GO" id="GO:0097176">
    <property type="term" value="P:epoxide metabolic process"/>
    <property type="evidence" value="ECO:0007669"/>
    <property type="project" value="TreeGrafter"/>
</dbReference>
<evidence type="ECO:0000313" key="8">
    <source>
        <dbReference type="Proteomes" id="UP000770015"/>
    </source>
</evidence>
<feature type="domain" description="Epoxide hydrolase N-terminal" evidence="6">
    <location>
        <begin position="34"/>
        <end position="145"/>
    </location>
</feature>
<dbReference type="GO" id="GO:0004301">
    <property type="term" value="F:epoxide hydrolase activity"/>
    <property type="evidence" value="ECO:0007669"/>
    <property type="project" value="TreeGrafter"/>
</dbReference>
<dbReference type="Proteomes" id="UP000770015">
    <property type="component" value="Unassembled WGS sequence"/>
</dbReference>
<accession>A0A9P8VA10</accession>
<evidence type="ECO:0000256" key="1">
    <source>
        <dbReference type="ARBA" id="ARBA00010088"/>
    </source>
</evidence>
<sequence>MLLRHIFPCLLVLTTAQCGNVNFPANSSQPVAWNISVLPSFIHDVRKRVELFQPASEFEDDSIADWEEGLPRAMSASLKDYWLNDFDWFQFEDEINANFSHYALTVEAGLGYDHPVPLHFIHERSNNTDAIPILLIHGYPPTSLEWSKHFHVIVVDLPGYGFSPAPLAFAFDNLMRTLGYSRYGVMSTDQGWWSGMWMSYLVPDSLIGHYADFVSLQPTPADLERFSRDETTEHSAYFTVFAQTPRSIGEALGSTPLGLATYLFPNLRKVNGGYDITNRWMTYHTIMLLFEEAWTSIRSYKLTSSADSNNFGYTSVPTGVSRWSWKGGPEPEFDNFPMVLERHVNLTHLTDFAYGGHFPAETRPAEWLRDIRQFFGSL</sequence>
<evidence type="ECO:0000259" key="6">
    <source>
        <dbReference type="Pfam" id="PF06441"/>
    </source>
</evidence>
<dbReference type="EMBL" id="JAGSXJ010000014">
    <property type="protein sequence ID" value="KAH6685807.1"/>
    <property type="molecule type" value="Genomic_DNA"/>
</dbReference>
<reference evidence="7" key="1">
    <citation type="journal article" date="2021" name="Nat. Commun.">
        <title>Genetic determinants of endophytism in the Arabidopsis root mycobiome.</title>
        <authorList>
            <person name="Mesny F."/>
            <person name="Miyauchi S."/>
            <person name="Thiergart T."/>
            <person name="Pickel B."/>
            <person name="Atanasova L."/>
            <person name="Karlsson M."/>
            <person name="Huettel B."/>
            <person name="Barry K.W."/>
            <person name="Haridas S."/>
            <person name="Chen C."/>
            <person name="Bauer D."/>
            <person name="Andreopoulos W."/>
            <person name="Pangilinan J."/>
            <person name="LaButti K."/>
            <person name="Riley R."/>
            <person name="Lipzen A."/>
            <person name="Clum A."/>
            <person name="Drula E."/>
            <person name="Henrissat B."/>
            <person name="Kohler A."/>
            <person name="Grigoriev I.V."/>
            <person name="Martin F.M."/>
            <person name="Hacquard S."/>
        </authorList>
    </citation>
    <scope>NUCLEOTIDE SEQUENCE</scope>
    <source>
        <strain evidence="7">MPI-SDFR-AT-0117</strain>
    </source>
</reference>
<proteinExistence type="inferred from homology"/>
<keyword evidence="8" id="KW-1185">Reference proteome</keyword>
<dbReference type="OrthoDB" id="6431331at2759"/>
<dbReference type="PANTHER" id="PTHR21661">
    <property type="entry name" value="EPOXIDE HYDROLASE 1-RELATED"/>
    <property type="match status" value="1"/>
</dbReference>
<comment type="caution">
    <text evidence="7">The sequence shown here is derived from an EMBL/GenBank/DDBJ whole genome shotgun (WGS) entry which is preliminary data.</text>
</comment>
<evidence type="ECO:0000256" key="3">
    <source>
        <dbReference type="ARBA" id="ARBA00022801"/>
    </source>
</evidence>
<gene>
    <name evidence="7" type="ORF">F5X68DRAFT_222712</name>
</gene>
<evidence type="ECO:0000313" key="7">
    <source>
        <dbReference type="EMBL" id="KAH6685807.1"/>
    </source>
</evidence>
<feature type="active site" description="Proton donor" evidence="4">
    <location>
        <position position="300"/>
    </location>
</feature>
<feature type="chain" id="PRO_5040135892" evidence="5">
    <location>
        <begin position="19"/>
        <end position="378"/>
    </location>
</feature>
<feature type="active site" description="Nucleophile" evidence="4">
    <location>
        <position position="189"/>
    </location>
</feature>
<protein>
    <submittedName>
        <fullName evidence="7">Alpha/Beta hydrolase protein</fullName>
    </submittedName>
</protein>
<feature type="signal peptide" evidence="5">
    <location>
        <begin position="1"/>
        <end position="18"/>
    </location>
</feature>
<evidence type="ECO:0000256" key="2">
    <source>
        <dbReference type="ARBA" id="ARBA00022797"/>
    </source>
</evidence>
<dbReference type="SUPFAM" id="SSF53474">
    <property type="entry name" value="alpha/beta-Hydrolases"/>
    <property type="match status" value="1"/>
</dbReference>
<evidence type="ECO:0000256" key="4">
    <source>
        <dbReference type="PIRSR" id="PIRSR001112-1"/>
    </source>
</evidence>
<keyword evidence="5" id="KW-0732">Signal</keyword>
<dbReference type="AlphaFoldDB" id="A0A9P8VA10"/>
<dbReference type="PANTHER" id="PTHR21661:SF35">
    <property type="entry name" value="EPOXIDE HYDROLASE"/>
    <property type="match status" value="1"/>
</dbReference>
<name>A0A9P8VA10_9PEZI</name>
<keyword evidence="2" id="KW-0058">Aromatic hydrocarbons catabolism</keyword>
<dbReference type="PIRSF" id="PIRSF001112">
    <property type="entry name" value="Epoxide_hydrolase"/>
    <property type="match status" value="1"/>
</dbReference>